<dbReference type="Pfam" id="PF03739">
    <property type="entry name" value="LptF_LptG"/>
    <property type="match status" value="1"/>
</dbReference>
<feature type="transmembrane region" description="Helical" evidence="6">
    <location>
        <begin position="16"/>
        <end position="41"/>
    </location>
</feature>
<evidence type="ECO:0000256" key="1">
    <source>
        <dbReference type="ARBA" id="ARBA00004651"/>
    </source>
</evidence>
<protein>
    <submittedName>
        <fullName evidence="7">LptF/LptG family permease</fullName>
    </submittedName>
</protein>
<keyword evidence="5 6" id="KW-0472">Membrane</keyword>
<evidence type="ECO:0000256" key="5">
    <source>
        <dbReference type="ARBA" id="ARBA00023136"/>
    </source>
</evidence>
<dbReference type="EMBL" id="AP029170">
    <property type="protein sequence ID" value="BFD46443.1"/>
    <property type="molecule type" value="Genomic_DNA"/>
</dbReference>
<dbReference type="GO" id="GO:0043190">
    <property type="term" value="C:ATP-binding cassette (ABC) transporter complex"/>
    <property type="evidence" value="ECO:0007669"/>
    <property type="project" value="TreeGrafter"/>
</dbReference>
<feature type="transmembrane region" description="Helical" evidence="6">
    <location>
        <begin position="243"/>
        <end position="262"/>
    </location>
</feature>
<sequence length="325" mass="37607">MYLIDKGIKAQDFLNLIILVIPSLLFILLPFTTIITIIYTYNALSERRQIIILQNLGLSNIQLASPALIVALTVTLFAYYISISLLPLSYAKLKSDLNFMKNNYASTLLDEKTFNTISKDITVYFDKKLADGTMKDLILFDNRKHDNHAILFSRSGIFKIYNNSSFFQLKDGVRQAYDYNGNLTNLSFDVLTVELVSNDAKRLVKEEYSREINEYYIHELLKPNNNLSKQRKIKLVAEGHQRLIWPMYNFVLVFLTLSVFLRQPYNKKSSLRQILITALSAIIITYLHFVLQNLASKDSNFIFACYANIIIAIILSLYLYFRKII</sequence>
<keyword evidence="4 6" id="KW-1133">Transmembrane helix</keyword>
<proteinExistence type="predicted"/>
<dbReference type="GO" id="GO:0015920">
    <property type="term" value="P:lipopolysaccharide transport"/>
    <property type="evidence" value="ECO:0007669"/>
    <property type="project" value="TreeGrafter"/>
</dbReference>
<evidence type="ECO:0000256" key="3">
    <source>
        <dbReference type="ARBA" id="ARBA00022692"/>
    </source>
</evidence>
<dbReference type="InterPro" id="IPR005495">
    <property type="entry name" value="LptG/LptF_permease"/>
</dbReference>
<feature type="transmembrane region" description="Helical" evidence="6">
    <location>
        <begin position="274"/>
        <end position="295"/>
    </location>
</feature>
<gene>
    <name evidence="7" type="ORF">DMENIID0002_10890</name>
</gene>
<organism evidence="7">
    <name type="scientific">Candidatus Tisiphia endosymbiont of Sergentomyia squamirostris</name>
    <dbReference type="NCBI Taxonomy" id="3113639"/>
    <lineage>
        <taxon>Bacteria</taxon>
        <taxon>Pseudomonadati</taxon>
        <taxon>Pseudomonadota</taxon>
        <taxon>Alphaproteobacteria</taxon>
        <taxon>Rickettsiales</taxon>
        <taxon>Rickettsiaceae</taxon>
        <taxon>Rickettsieae</taxon>
        <taxon>Candidatus Tisiphia</taxon>
    </lineage>
</organism>
<dbReference type="PANTHER" id="PTHR33529:SF6">
    <property type="entry name" value="YJGP_YJGQ FAMILY PERMEASE"/>
    <property type="match status" value="1"/>
</dbReference>
<keyword evidence="3 6" id="KW-0812">Transmembrane</keyword>
<keyword evidence="2" id="KW-1003">Cell membrane</keyword>
<evidence type="ECO:0000256" key="6">
    <source>
        <dbReference type="SAM" id="Phobius"/>
    </source>
</evidence>
<dbReference type="AlphaFoldDB" id="A0AAT9G9C5"/>
<comment type="subcellular location">
    <subcellularLocation>
        <location evidence="1">Cell membrane</location>
        <topology evidence="1">Multi-pass membrane protein</topology>
    </subcellularLocation>
</comment>
<evidence type="ECO:0000256" key="2">
    <source>
        <dbReference type="ARBA" id="ARBA00022475"/>
    </source>
</evidence>
<name>A0AAT9G9C5_9RICK</name>
<evidence type="ECO:0000313" key="7">
    <source>
        <dbReference type="EMBL" id="BFD46443.1"/>
    </source>
</evidence>
<reference evidence="7" key="1">
    <citation type="submission" date="2024-01" db="EMBL/GenBank/DDBJ databases">
        <title>Sequencing the genomes of a sandfly, Sergentomyia squamirostris, and its two endosymbionts.</title>
        <authorList>
            <person name="Itokawa K."/>
            <person name="Sanjoba C."/>
        </authorList>
    </citation>
    <scope>NUCLEOTIDE SEQUENCE</scope>
    <source>
        <strain evidence="7">RiSSQ</strain>
    </source>
</reference>
<dbReference type="PANTHER" id="PTHR33529">
    <property type="entry name" value="SLR0882 PROTEIN-RELATED"/>
    <property type="match status" value="1"/>
</dbReference>
<feature type="transmembrane region" description="Helical" evidence="6">
    <location>
        <begin position="61"/>
        <end position="81"/>
    </location>
</feature>
<accession>A0AAT9G9C5</accession>
<evidence type="ECO:0000256" key="4">
    <source>
        <dbReference type="ARBA" id="ARBA00022989"/>
    </source>
</evidence>
<feature type="transmembrane region" description="Helical" evidence="6">
    <location>
        <begin position="301"/>
        <end position="321"/>
    </location>
</feature>